<protein>
    <submittedName>
        <fullName evidence="1">Uncharacterized protein</fullName>
    </submittedName>
</protein>
<proteinExistence type="predicted"/>
<organism evidence="1">
    <name type="scientific">Rhizophora mucronata</name>
    <name type="common">Asiatic mangrove</name>
    <dbReference type="NCBI Taxonomy" id="61149"/>
    <lineage>
        <taxon>Eukaryota</taxon>
        <taxon>Viridiplantae</taxon>
        <taxon>Streptophyta</taxon>
        <taxon>Embryophyta</taxon>
        <taxon>Tracheophyta</taxon>
        <taxon>Spermatophyta</taxon>
        <taxon>Magnoliopsida</taxon>
        <taxon>eudicotyledons</taxon>
        <taxon>Gunneridae</taxon>
        <taxon>Pentapetalae</taxon>
        <taxon>rosids</taxon>
        <taxon>fabids</taxon>
        <taxon>Malpighiales</taxon>
        <taxon>Rhizophoraceae</taxon>
        <taxon>Rhizophora</taxon>
    </lineage>
</organism>
<accession>A0A2P2PZI5</accession>
<dbReference type="AlphaFoldDB" id="A0A2P2PZI5"/>
<reference evidence="1" key="1">
    <citation type="submission" date="2018-02" db="EMBL/GenBank/DDBJ databases">
        <title>Rhizophora mucronata_Transcriptome.</title>
        <authorList>
            <person name="Meera S.P."/>
            <person name="Sreeshan A."/>
            <person name="Augustine A."/>
        </authorList>
    </citation>
    <scope>NUCLEOTIDE SEQUENCE</scope>
    <source>
        <tissue evidence="1">Leaf</tissue>
    </source>
</reference>
<sequence>MGSPRLSVKSTTLSVGPTSQFLSRSSTLALSFRAS</sequence>
<name>A0A2P2PZI5_RHIMU</name>
<evidence type="ECO:0000313" key="1">
    <source>
        <dbReference type="EMBL" id="MBX60150.1"/>
    </source>
</evidence>
<dbReference type="EMBL" id="GGEC01079666">
    <property type="protein sequence ID" value="MBX60150.1"/>
    <property type="molecule type" value="Transcribed_RNA"/>
</dbReference>